<comment type="function">
    <text evidence="10">Component of the FACT complex, a general chromatin factor that acts to reorganize nucleosomes. The FACT complex is involved in multiple processes that require DNA as a template such as mRNA elongation, DNA replication and DNA repair. During transcription elongation the FACT complex acts as a histone chaperone that both destabilizes and restores nucleosomal structure. It facilitates the passage of RNA polymerase II and transcription by promoting the dissociation of one histone H2A-H2B dimer from the nucleosome, then subsequently promotes the reestablishment of the nucleosome following the passage of RNA polymerase II.</text>
</comment>
<dbReference type="InterPro" id="IPR036005">
    <property type="entry name" value="Creatinase/aminopeptidase-like"/>
</dbReference>
<dbReference type="InterPro" id="IPR011993">
    <property type="entry name" value="PH-like_dom_sf"/>
</dbReference>
<dbReference type="FunFam" id="2.30.29.30:FF:000017">
    <property type="entry name" value="FACT complex subunit SPT16"/>
    <property type="match status" value="1"/>
</dbReference>
<dbReference type="InterPro" id="IPR056595">
    <property type="entry name" value="Fact-SPT16_PH"/>
</dbReference>
<evidence type="ECO:0000256" key="3">
    <source>
        <dbReference type="ARBA" id="ARBA00022705"/>
    </source>
</evidence>
<comment type="subunit">
    <text evidence="10">Component of the FACT complex.</text>
</comment>
<dbReference type="Pfam" id="PF24824">
    <property type="entry name" value="PH_SPT16"/>
    <property type="match status" value="1"/>
</dbReference>
<dbReference type="EMBL" id="HE573019">
    <property type="protein sequence ID" value="CCC47332.1"/>
    <property type="molecule type" value="Genomic_DNA"/>
</dbReference>
<dbReference type="GO" id="GO:0006281">
    <property type="term" value="P:DNA repair"/>
    <property type="evidence" value="ECO:0007669"/>
    <property type="project" value="UniProtKB-UniRule"/>
</dbReference>
<evidence type="ECO:0000259" key="13">
    <source>
        <dbReference type="SMART" id="SM01286"/>
    </source>
</evidence>
<feature type="coiled-coil region" evidence="11">
    <location>
        <begin position="721"/>
        <end position="748"/>
    </location>
</feature>
<dbReference type="PANTHER" id="PTHR13980:SF15">
    <property type="entry name" value="FACT COMPLEX SUBUNIT SPT16"/>
    <property type="match status" value="1"/>
</dbReference>
<evidence type="ECO:0000313" key="15">
    <source>
        <dbReference type="EMBL" id="CCC47332.1"/>
    </source>
</evidence>
<evidence type="ECO:0000256" key="1">
    <source>
        <dbReference type="ARBA" id="ARBA00010779"/>
    </source>
</evidence>
<keyword evidence="5 10" id="KW-0805">Transcription regulation</keyword>
<dbReference type="PANTHER" id="PTHR13980">
    <property type="entry name" value="CDC68 RELATED"/>
    <property type="match status" value="1"/>
</dbReference>
<dbReference type="SMART" id="SM01287">
    <property type="entry name" value="Rtt106"/>
    <property type="match status" value="1"/>
</dbReference>
<feature type="domain" description="Histone chaperone RTT106/FACT complex subunit SPT16-like middle" evidence="14">
    <location>
        <begin position="776"/>
        <end position="866"/>
    </location>
</feature>
<feature type="compositionally biased region" description="Basic and acidic residues" evidence="12">
    <location>
        <begin position="957"/>
        <end position="972"/>
    </location>
</feature>
<dbReference type="VEuPathDB" id="TriTrypDB:TvY486_0305030"/>
<comment type="subcellular location">
    <subcellularLocation>
        <location evidence="10">Nucleus</location>
    </subcellularLocation>
    <subcellularLocation>
        <location evidence="10">Chromosome</location>
    </subcellularLocation>
</comment>
<dbReference type="AlphaFoldDB" id="G0TTQ1"/>
<feature type="region of interest" description="Disordered" evidence="12">
    <location>
        <begin position="889"/>
        <end position="1015"/>
    </location>
</feature>
<dbReference type="FunFam" id="3.90.230.10:FF:000021">
    <property type="entry name" value="Transcription factor-like protein"/>
    <property type="match status" value="1"/>
</dbReference>
<dbReference type="Pfam" id="PF00557">
    <property type="entry name" value="Peptidase_M24"/>
    <property type="match status" value="1"/>
</dbReference>
<dbReference type="Pfam" id="PF08644">
    <property type="entry name" value="SPT16"/>
    <property type="match status" value="1"/>
</dbReference>
<dbReference type="InterPro" id="IPR013953">
    <property type="entry name" value="FACT_SPT16_M"/>
</dbReference>
<dbReference type="SUPFAM" id="SSF55920">
    <property type="entry name" value="Creatinase/aminopeptidase"/>
    <property type="match status" value="1"/>
</dbReference>
<dbReference type="GO" id="GO:0006368">
    <property type="term" value="P:transcription elongation by RNA polymerase II"/>
    <property type="evidence" value="ECO:0007669"/>
    <property type="project" value="TreeGrafter"/>
</dbReference>
<accession>G0TTQ1</accession>
<keyword evidence="7 10" id="KW-0804">Transcription</keyword>
<reference evidence="15" key="1">
    <citation type="journal article" date="2012" name="Proc. Natl. Acad. Sci. U.S.A.">
        <title>Antigenic diversity is generated by distinct evolutionary mechanisms in African trypanosome species.</title>
        <authorList>
            <person name="Jackson A.P."/>
            <person name="Berry A."/>
            <person name="Aslett M."/>
            <person name="Allison H.C."/>
            <person name="Burton P."/>
            <person name="Vavrova-Anderson J."/>
            <person name="Brown R."/>
            <person name="Browne H."/>
            <person name="Corton N."/>
            <person name="Hauser H."/>
            <person name="Gamble J."/>
            <person name="Gilderthorp R."/>
            <person name="Marcello L."/>
            <person name="McQuillan J."/>
            <person name="Otto T.D."/>
            <person name="Quail M.A."/>
            <person name="Sanders M.J."/>
            <person name="van Tonder A."/>
            <person name="Ginger M.L."/>
            <person name="Field M.C."/>
            <person name="Barry J.D."/>
            <person name="Hertz-Fowler C."/>
            <person name="Berriman M."/>
        </authorList>
    </citation>
    <scope>NUCLEOTIDE SEQUENCE</scope>
    <source>
        <strain evidence="15">Y486</strain>
    </source>
</reference>
<dbReference type="Gene3D" id="3.90.230.10">
    <property type="entry name" value="Creatinase/methionine aminopeptidase superfamily"/>
    <property type="match status" value="1"/>
</dbReference>
<dbReference type="Pfam" id="PF08512">
    <property type="entry name" value="Rttp106-like_middle"/>
    <property type="match status" value="1"/>
</dbReference>
<evidence type="ECO:0000256" key="5">
    <source>
        <dbReference type="ARBA" id="ARBA00023015"/>
    </source>
</evidence>
<evidence type="ECO:0000256" key="12">
    <source>
        <dbReference type="SAM" id="MobiDB-lite"/>
    </source>
</evidence>
<dbReference type="InterPro" id="IPR000994">
    <property type="entry name" value="Pept_M24"/>
</dbReference>
<protein>
    <recommendedName>
        <fullName evidence="10">FACT complex subunit</fullName>
    </recommendedName>
</protein>
<keyword evidence="8 10" id="KW-0234">DNA repair</keyword>
<evidence type="ECO:0000256" key="7">
    <source>
        <dbReference type="ARBA" id="ARBA00023163"/>
    </source>
</evidence>
<dbReference type="Gene3D" id="2.30.29.150">
    <property type="match status" value="1"/>
</dbReference>
<comment type="similarity">
    <text evidence="1 10">Belongs to the peptidase M24 family. SPT16 subfamily.</text>
</comment>
<feature type="domain" description="FACT complex subunit SPT16 middle" evidence="13">
    <location>
        <begin position="515"/>
        <end position="662"/>
    </location>
</feature>
<name>G0TTQ1_TRYVY</name>
<keyword evidence="9 10" id="KW-0539">Nucleus</keyword>
<keyword evidence="2 10" id="KW-0158">Chromosome</keyword>
<feature type="compositionally biased region" description="Acidic residues" evidence="12">
    <location>
        <begin position="900"/>
        <end position="951"/>
    </location>
</feature>
<evidence type="ECO:0000256" key="11">
    <source>
        <dbReference type="SAM" id="Coils"/>
    </source>
</evidence>
<dbReference type="GO" id="GO:0031491">
    <property type="term" value="F:nucleosome binding"/>
    <property type="evidence" value="ECO:0007669"/>
    <property type="project" value="TreeGrafter"/>
</dbReference>
<keyword evidence="3 10" id="KW-0235">DNA replication</keyword>
<evidence type="ECO:0000256" key="6">
    <source>
        <dbReference type="ARBA" id="ARBA00023054"/>
    </source>
</evidence>
<evidence type="ECO:0000259" key="14">
    <source>
        <dbReference type="SMART" id="SM01287"/>
    </source>
</evidence>
<evidence type="ECO:0000256" key="8">
    <source>
        <dbReference type="ARBA" id="ARBA00023204"/>
    </source>
</evidence>
<dbReference type="GO" id="GO:0035101">
    <property type="term" value="C:FACT complex"/>
    <property type="evidence" value="ECO:0007669"/>
    <property type="project" value="UniProtKB-UniRule"/>
</dbReference>
<evidence type="ECO:0000256" key="10">
    <source>
        <dbReference type="RuleBase" id="RU367052"/>
    </source>
</evidence>
<dbReference type="Gene3D" id="2.30.29.210">
    <property type="entry name" value="FACT complex subunit Spt16p/Cdc68p"/>
    <property type="match status" value="1"/>
</dbReference>
<dbReference type="Gene3D" id="2.30.29.30">
    <property type="entry name" value="Pleckstrin-homology domain (PH domain)/Phosphotyrosine-binding domain (PTB)"/>
    <property type="match status" value="1"/>
</dbReference>
<keyword evidence="4 10" id="KW-0227">DNA damage</keyword>
<evidence type="ECO:0000256" key="9">
    <source>
        <dbReference type="ARBA" id="ARBA00023242"/>
    </source>
</evidence>
<dbReference type="InterPro" id="IPR040258">
    <property type="entry name" value="Spt16"/>
</dbReference>
<proteinExistence type="inferred from homology"/>
<sequence>MATLTLSEARLSGILDAWKRYDSAELKCSIMCCLFGESAPSVLENQRGQAVLQHLFSSPTTVCNVALFFSQSKLLLVHGGCSIKLPPSSDSYTYTALQLDDNCPEALSQILSGATVGVCHKELCIQEGEFASKLISGVRELVPTDKFVEVAPVLGEFLFVKDEVALTCIEKAAGLSNTVFRRFVRGLIETEMQKTNPKTLSSIREELANKLEAPNTVVGLETLDISQFAIACLTPCVMHRGTYDSQINVTEVSTQPLQRDIIVVRYGVKNCGYTAFIGRTLIVEGNVPERVKDAYRFVHSVSDAVVERLRSGTKLSDVYEGVIKHATSIDSALTAHLPKSLGFSTGLLVLEARGSISPKGTAVVADGMAFVVRITLETVPDGADGTFGLELSDTVTIKDGAAQLNTKTARKLEEILYSDIVQEGAFESSKRDLNKITRTGQSGVPLISKEAGREEKLKTLLKELHAELTAAGGKKAIVSAGEELRLQEVGRLSHGDVVPYPKESAFPPQAHSGAVYVDIEKEVVFFPICGSTAAFHVATINKVDIKLEGDQVSCTFLFHSLQEANVAYRLNRTKIFVKELSYRARRDIFTEVKIAIQGIHQRIKNRDAERRRVSAMAGGAKLNIVPNALRLPQVKIRPTATVGRQNKDCVGNLELHQNGLRFSYIGGASIDILFENVKHIIFQPAVNSIRVIYHITLKKGVEIARKSVDEVQFVADVMESSESVAIARKSYEEEIAAEEREQMRISDTNKQFMRFAQAVEKESNLKTHIPVSNFSFEGVHTKGLTTFKANREVLWAITDRPPLTQRVSEIEVVSLERVLPGGSTFDMSLIFKDYSRPVTTITTIPRSSLEAIKDWCLASRLYYMETTVNPNWKVVLKTILEDPEWDPWRPGAGWAVLNDDVGEDEEDDDDDDDDDDSTYVEESEESDETGSSFLDDEESEPDDSDEEDDESVLSWDELERRAEEQDRKRGYTSDEDDDRPRKRPRVSGPPPAHAGRKTAPRMPPTSRAVPPPRRF</sequence>
<keyword evidence="6 11" id="KW-0175">Coiled coil</keyword>
<evidence type="ECO:0000256" key="4">
    <source>
        <dbReference type="ARBA" id="ARBA00022763"/>
    </source>
</evidence>
<evidence type="ECO:0000256" key="2">
    <source>
        <dbReference type="ARBA" id="ARBA00022454"/>
    </source>
</evidence>
<dbReference type="SMART" id="SM01286">
    <property type="entry name" value="SPT16"/>
    <property type="match status" value="1"/>
</dbReference>
<dbReference type="InterPro" id="IPR013719">
    <property type="entry name" value="RTT106/SPT16-like_middle_dom"/>
</dbReference>
<dbReference type="GO" id="GO:0006260">
    <property type="term" value="P:DNA replication"/>
    <property type="evidence" value="ECO:0007669"/>
    <property type="project" value="UniProtKB-KW"/>
</dbReference>
<organism evidence="15">
    <name type="scientific">Trypanosoma vivax (strain Y486)</name>
    <dbReference type="NCBI Taxonomy" id="1055687"/>
    <lineage>
        <taxon>Eukaryota</taxon>
        <taxon>Discoba</taxon>
        <taxon>Euglenozoa</taxon>
        <taxon>Kinetoplastea</taxon>
        <taxon>Metakinetoplastina</taxon>
        <taxon>Trypanosomatida</taxon>
        <taxon>Trypanosomatidae</taxon>
        <taxon>Trypanosoma</taxon>
        <taxon>Duttonella</taxon>
    </lineage>
</organism>
<gene>
    <name evidence="15" type="ORF">TVY486_0305030</name>
</gene>